<keyword evidence="2" id="KW-1185">Reference proteome</keyword>
<name>A0A1I8F926_9PLAT</name>
<feature type="compositionally biased region" description="Low complexity" evidence="1">
    <location>
        <begin position="282"/>
        <end position="295"/>
    </location>
</feature>
<dbReference type="Proteomes" id="UP000095280">
    <property type="component" value="Unplaced"/>
</dbReference>
<feature type="region of interest" description="Disordered" evidence="1">
    <location>
        <begin position="140"/>
        <end position="318"/>
    </location>
</feature>
<proteinExistence type="predicted"/>
<feature type="compositionally biased region" description="Pro residues" evidence="1">
    <location>
        <begin position="240"/>
        <end position="267"/>
    </location>
</feature>
<reference evidence="3" key="1">
    <citation type="submission" date="2016-11" db="UniProtKB">
        <authorList>
            <consortium name="WormBaseParasite"/>
        </authorList>
    </citation>
    <scope>IDENTIFICATION</scope>
</reference>
<evidence type="ECO:0000313" key="3">
    <source>
        <dbReference type="WBParaSite" id="maker-unitig_25341-snap-gene-0.2-mRNA-1"/>
    </source>
</evidence>
<feature type="compositionally biased region" description="Basic and acidic residues" evidence="1">
    <location>
        <begin position="148"/>
        <end position="166"/>
    </location>
</feature>
<dbReference type="WBParaSite" id="maker-unitig_25341-snap-gene-0.2-mRNA-1">
    <property type="protein sequence ID" value="maker-unitig_25341-snap-gene-0.2-mRNA-1"/>
    <property type="gene ID" value="maker-unitig_25341-snap-gene-0.2"/>
</dbReference>
<feature type="region of interest" description="Disordered" evidence="1">
    <location>
        <begin position="104"/>
        <end position="124"/>
    </location>
</feature>
<protein>
    <submittedName>
        <fullName evidence="3">WH2 domain-containing protein</fullName>
    </submittedName>
</protein>
<sequence>EIRQKRPDSIFNYVGERRESLHGATTHEQTQAMRTKLAGLRIKSEITTETHSSSPTPCRHAVPMPALRAFWTARQRCLEHEARHPGPNYRRTRTNSSAVVTFRSLARPRPPVTGGSKSTDRAVSIHWPSRLRKAAISLAPLSAARQARHPDDSEIRRPKPRREAAVRRRSARGRRRDGGAAQNCRAVRSSYRRSKRAPKPLENDEAFSGSPLLAVRSSSSSKNQQQKSQTGDGECREAKIPPPPPPPPPPPSCCAASAPPPPPPPPRLRPHRPLRPLRRRLQLQSHRQPQQQPHNLQPPPPQKPSDPASTDDMFELIRRGVTLRARQWNSAAASAA</sequence>
<feature type="compositionally biased region" description="Basic residues" evidence="1">
    <location>
        <begin position="268"/>
        <end position="281"/>
    </location>
</feature>
<feature type="compositionally biased region" description="Low complexity" evidence="1">
    <location>
        <begin position="217"/>
        <end position="229"/>
    </location>
</feature>
<dbReference type="AlphaFoldDB" id="A0A1I8F926"/>
<accession>A0A1I8F926</accession>
<evidence type="ECO:0000313" key="2">
    <source>
        <dbReference type="Proteomes" id="UP000095280"/>
    </source>
</evidence>
<evidence type="ECO:0000256" key="1">
    <source>
        <dbReference type="SAM" id="MobiDB-lite"/>
    </source>
</evidence>
<organism evidence="2 3">
    <name type="scientific">Macrostomum lignano</name>
    <dbReference type="NCBI Taxonomy" id="282301"/>
    <lineage>
        <taxon>Eukaryota</taxon>
        <taxon>Metazoa</taxon>
        <taxon>Spiralia</taxon>
        <taxon>Lophotrochozoa</taxon>
        <taxon>Platyhelminthes</taxon>
        <taxon>Rhabditophora</taxon>
        <taxon>Macrostomorpha</taxon>
        <taxon>Macrostomida</taxon>
        <taxon>Macrostomidae</taxon>
        <taxon>Macrostomum</taxon>
    </lineage>
</organism>